<name>A0A6M3L5X4_9ZZZZ</name>
<organism evidence="1">
    <name type="scientific">viral metagenome</name>
    <dbReference type="NCBI Taxonomy" id="1070528"/>
    <lineage>
        <taxon>unclassified sequences</taxon>
        <taxon>metagenomes</taxon>
        <taxon>organismal metagenomes</taxon>
    </lineage>
</organism>
<dbReference type="EMBL" id="MT142906">
    <property type="protein sequence ID" value="QJA90337.1"/>
    <property type="molecule type" value="Genomic_DNA"/>
</dbReference>
<proteinExistence type="predicted"/>
<protein>
    <submittedName>
        <fullName evidence="1">Uncharacterized protein</fullName>
    </submittedName>
</protein>
<reference evidence="1" key="1">
    <citation type="submission" date="2020-03" db="EMBL/GenBank/DDBJ databases">
        <title>The deep terrestrial virosphere.</title>
        <authorList>
            <person name="Holmfeldt K."/>
            <person name="Nilsson E."/>
            <person name="Simone D."/>
            <person name="Lopez-Fernandez M."/>
            <person name="Wu X."/>
            <person name="de Brujin I."/>
            <person name="Lundin D."/>
            <person name="Andersson A."/>
            <person name="Bertilsson S."/>
            <person name="Dopson M."/>
        </authorList>
    </citation>
    <scope>NUCLEOTIDE SEQUENCE</scope>
    <source>
        <strain evidence="1">MM415B02392</strain>
    </source>
</reference>
<accession>A0A6M3L5X4</accession>
<evidence type="ECO:0000313" key="1">
    <source>
        <dbReference type="EMBL" id="QJA90337.1"/>
    </source>
</evidence>
<gene>
    <name evidence="1" type="ORF">MM415B02392_0014</name>
</gene>
<dbReference type="AlphaFoldDB" id="A0A6M3L5X4"/>
<sequence length="132" mass="15226">MKTVFGCGAFGEPYRVDINDDTLYEARVAQQYLNKLPWDGEFRIPAFSKRLGGVWSWDSIEIVVGKNFSMLCVDGPEGRENILDVDLFSTDTVHLSKSFEFEIPEFLFTLTPRDMDLIELWKARNPNILENK</sequence>